<reference evidence="5" key="1">
    <citation type="journal article" date="2014" name="Int. J. Syst. Evol. Microbiol.">
        <title>Complete genome sequence of Corynebacterium casei LMG S-19264T (=DSM 44701T), isolated from a smear-ripened cheese.</title>
        <authorList>
            <consortium name="US DOE Joint Genome Institute (JGI-PGF)"/>
            <person name="Walter F."/>
            <person name="Albersmeier A."/>
            <person name="Kalinowski J."/>
            <person name="Ruckert C."/>
        </authorList>
    </citation>
    <scope>NUCLEOTIDE SEQUENCE</scope>
    <source>
        <strain evidence="5">CGMCC 1.12214</strain>
    </source>
</reference>
<gene>
    <name evidence="5" type="ORF">GCM10007036_10280</name>
</gene>
<accession>A0A917I451</accession>
<keyword evidence="1" id="KW-0229">DNA integration</keyword>
<dbReference type="InterPro" id="IPR011010">
    <property type="entry name" value="DNA_brk_join_enz"/>
</dbReference>
<proteinExistence type="predicted"/>
<evidence type="ECO:0000259" key="4">
    <source>
        <dbReference type="PROSITE" id="PS51898"/>
    </source>
</evidence>
<reference evidence="5" key="2">
    <citation type="submission" date="2020-09" db="EMBL/GenBank/DDBJ databases">
        <authorList>
            <person name="Sun Q."/>
            <person name="Zhou Y."/>
        </authorList>
    </citation>
    <scope>NUCLEOTIDE SEQUENCE</scope>
    <source>
        <strain evidence="5">CGMCC 1.12214</strain>
    </source>
</reference>
<feature type="domain" description="Tyr recombinase" evidence="4">
    <location>
        <begin position="89"/>
        <end position="276"/>
    </location>
</feature>
<dbReference type="InterPro" id="IPR050090">
    <property type="entry name" value="Tyrosine_recombinase_XerCD"/>
</dbReference>
<dbReference type="AlphaFoldDB" id="A0A917I451"/>
<evidence type="ECO:0000256" key="3">
    <source>
        <dbReference type="SAM" id="MobiDB-lite"/>
    </source>
</evidence>
<keyword evidence="2" id="KW-0233">DNA recombination</keyword>
<evidence type="ECO:0000256" key="2">
    <source>
        <dbReference type="ARBA" id="ARBA00023172"/>
    </source>
</evidence>
<dbReference type="CDD" id="cd00796">
    <property type="entry name" value="INT_Rci_Hp1_C"/>
    <property type="match status" value="1"/>
</dbReference>
<sequence length="301" mass="33975">MLRLYAIDIAPHTARPKETAIRLAALLDWFGSDTLAKITGAECRAYAAKRTPSAARRQLEDLRAAIKHYHKEGFIESSPAVVLPERGQSRERWMTRDEAARLLWTAWRSQEKQRGDRTRKWTRRHVARFILVGLYTGTRAGAICAAKWSQFDLDAGVFHRRPEGERETKKRRPPVRLSPRLLAHLRRWQRLGGAHPVEWHGGPVKRVTKAFEATARDAKLKAVTPHVLRHTAATWLMQAGVDLGEAAQFLGMTTQVLENTYWHHHPDFQSNAAQAIGTKSGRAKSGPMNKPNLAGSVRNVS</sequence>
<dbReference type="PANTHER" id="PTHR30349">
    <property type="entry name" value="PHAGE INTEGRASE-RELATED"/>
    <property type="match status" value="1"/>
</dbReference>
<dbReference type="EMBL" id="BMES01000001">
    <property type="protein sequence ID" value="GGH12456.1"/>
    <property type="molecule type" value="Genomic_DNA"/>
</dbReference>
<organism evidence="5 6">
    <name type="scientific">Alsobacter metallidurans</name>
    <dbReference type="NCBI Taxonomy" id="340221"/>
    <lineage>
        <taxon>Bacteria</taxon>
        <taxon>Pseudomonadati</taxon>
        <taxon>Pseudomonadota</taxon>
        <taxon>Alphaproteobacteria</taxon>
        <taxon>Hyphomicrobiales</taxon>
        <taxon>Alsobacteraceae</taxon>
        <taxon>Alsobacter</taxon>
    </lineage>
</organism>
<dbReference type="InterPro" id="IPR013762">
    <property type="entry name" value="Integrase-like_cat_sf"/>
</dbReference>
<keyword evidence="6" id="KW-1185">Reference proteome</keyword>
<dbReference type="Proteomes" id="UP000603912">
    <property type="component" value="Unassembled WGS sequence"/>
</dbReference>
<dbReference type="Pfam" id="PF00589">
    <property type="entry name" value="Phage_integrase"/>
    <property type="match status" value="1"/>
</dbReference>
<dbReference type="PANTHER" id="PTHR30349:SF88">
    <property type="entry name" value="BLL1584 PROTEIN"/>
    <property type="match status" value="1"/>
</dbReference>
<dbReference type="SUPFAM" id="SSF56349">
    <property type="entry name" value="DNA breaking-rejoining enzymes"/>
    <property type="match status" value="1"/>
</dbReference>
<protein>
    <submittedName>
        <fullName evidence="5">Integrase</fullName>
    </submittedName>
</protein>
<dbReference type="PROSITE" id="PS51898">
    <property type="entry name" value="TYR_RECOMBINASE"/>
    <property type="match status" value="1"/>
</dbReference>
<comment type="caution">
    <text evidence="5">The sequence shown here is derived from an EMBL/GenBank/DDBJ whole genome shotgun (WGS) entry which is preliminary data.</text>
</comment>
<dbReference type="Gene3D" id="1.10.443.10">
    <property type="entry name" value="Intergrase catalytic core"/>
    <property type="match status" value="1"/>
</dbReference>
<evidence type="ECO:0000313" key="5">
    <source>
        <dbReference type="EMBL" id="GGH12456.1"/>
    </source>
</evidence>
<name>A0A917I451_9HYPH</name>
<evidence type="ECO:0000313" key="6">
    <source>
        <dbReference type="Proteomes" id="UP000603912"/>
    </source>
</evidence>
<feature type="region of interest" description="Disordered" evidence="3">
    <location>
        <begin position="277"/>
        <end position="301"/>
    </location>
</feature>
<evidence type="ECO:0000256" key="1">
    <source>
        <dbReference type="ARBA" id="ARBA00022908"/>
    </source>
</evidence>
<dbReference type="GO" id="GO:0015074">
    <property type="term" value="P:DNA integration"/>
    <property type="evidence" value="ECO:0007669"/>
    <property type="project" value="UniProtKB-KW"/>
</dbReference>
<dbReference type="InterPro" id="IPR002104">
    <property type="entry name" value="Integrase_catalytic"/>
</dbReference>
<dbReference type="GO" id="GO:0006310">
    <property type="term" value="P:DNA recombination"/>
    <property type="evidence" value="ECO:0007669"/>
    <property type="project" value="UniProtKB-KW"/>
</dbReference>
<dbReference type="GO" id="GO:0003677">
    <property type="term" value="F:DNA binding"/>
    <property type="evidence" value="ECO:0007669"/>
    <property type="project" value="InterPro"/>
</dbReference>